<keyword evidence="1" id="KW-0732">Signal</keyword>
<evidence type="ECO:0008006" key="4">
    <source>
        <dbReference type="Google" id="ProtNLM"/>
    </source>
</evidence>
<feature type="signal peptide" evidence="1">
    <location>
        <begin position="1"/>
        <end position="22"/>
    </location>
</feature>
<keyword evidence="3" id="KW-1185">Reference proteome</keyword>
<dbReference type="EMBL" id="JAZAQF010000014">
    <property type="protein sequence ID" value="MFG3816572.1"/>
    <property type="molecule type" value="Genomic_DNA"/>
</dbReference>
<evidence type="ECO:0000256" key="1">
    <source>
        <dbReference type="SAM" id="SignalP"/>
    </source>
</evidence>
<gene>
    <name evidence="2" type="ORF">VPK24_02895</name>
</gene>
<organism evidence="2 3">
    <name type="scientific">Limnothrix redekei LRLZ20PSL1</name>
    <dbReference type="NCBI Taxonomy" id="3112953"/>
    <lineage>
        <taxon>Bacteria</taxon>
        <taxon>Bacillati</taxon>
        <taxon>Cyanobacteriota</taxon>
        <taxon>Cyanophyceae</taxon>
        <taxon>Pseudanabaenales</taxon>
        <taxon>Pseudanabaenaceae</taxon>
        <taxon>Limnothrix</taxon>
    </lineage>
</organism>
<sequence>MLLRPLLAACAIALSLAPSAIACPNGNPNNPAYMLRDNNRCEGLIPRPQSSSLELISYATNGIGDSWGNSLSIRVNGISNPQVLISSKQRSYQLDRFRSGFSSNGFRFQLPTNVLQGSGISPSRLLAVAESSDRYYPVILNQATGRYSIVLFVPRRATITTLELRNPSGQVVWSRPRTAPVEGELRETWDYGNAPAGEYRLVVRTSTGDQRTFYLRHDRRWLN</sequence>
<proteinExistence type="predicted"/>
<accession>A0ABW7C762</accession>
<reference evidence="3" key="1">
    <citation type="journal article" date="2024" name="Algal Res.">
        <title>Biochemical, toxicological and genomic investigation of a high-biomass producing Limnothrix strain isolated from Italian shallow drinking water reservoir.</title>
        <authorList>
            <person name="Simonazzi M."/>
            <person name="Shishido T.K."/>
            <person name="Delbaje E."/>
            <person name="Wahlsten M."/>
            <person name="Fewer D.P."/>
            <person name="Sivonen K."/>
            <person name="Pezzolesi L."/>
            <person name="Pistocchi R."/>
        </authorList>
    </citation>
    <scope>NUCLEOTIDE SEQUENCE [LARGE SCALE GENOMIC DNA]</scope>
    <source>
        <strain evidence="3">LRLZ20PSL1</strain>
    </source>
</reference>
<dbReference type="PROSITE" id="PS51257">
    <property type="entry name" value="PROKAR_LIPOPROTEIN"/>
    <property type="match status" value="1"/>
</dbReference>
<comment type="caution">
    <text evidence="2">The sequence shown here is derived from an EMBL/GenBank/DDBJ whole genome shotgun (WGS) entry which is preliminary data.</text>
</comment>
<name>A0ABW7C762_9CYAN</name>
<protein>
    <recommendedName>
        <fullName evidence="4">FlgD Ig-like domain-containing protein</fullName>
    </recommendedName>
</protein>
<feature type="chain" id="PRO_5046048463" description="FlgD Ig-like domain-containing protein" evidence="1">
    <location>
        <begin position="23"/>
        <end position="223"/>
    </location>
</feature>
<dbReference type="Proteomes" id="UP001604335">
    <property type="component" value="Unassembled WGS sequence"/>
</dbReference>
<dbReference type="RefSeq" id="WP_393010569.1">
    <property type="nucleotide sequence ID" value="NZ_JAZAQF010000014.1"/>
</dbReference>
<evidence type="ECO:0000313" key="2">
    <source>
        <dbReference type="EMBL" id="MFG3816572.1"/>
    </source>
</evidence>
<evidence type="ECO:0000313" key="3">
    <source>
        <dbReference type="Proteomes" id="UP001604335"/>
    </source>
</evidence>